<dbReference type="CDD" id="cd00371">
    <property type="entry name" value="HMA"/>
    <property type="match status" value="1"/>
</dbReference>
<feature type="transmembrane region" description="Helical" evidence="8">
    <location>
        <begin position="20"/>
        <end position="41"/>
    </location>
</feature>
<dbReference type="InterPro" id="IPR006121">
    <property type="entry name" value="HMA_dom"/>
</dbReference>
<dbReference type="PANTHER" id="PTHR34184:SF4">
    <property type="entry name" value="UPF0718 PROTEIN YCGR"/>
    <property type="match status" value="1"/>
</dbReference>
<feature type="transmembrane region" description="Helical" evidence="8">
    <location>
        <begin position="53"/>
        <end position="75"/>
    </location>
</feature>
<dbReference type="EMBL" id="NJBN01000001">
    <property type="protein sequence ID" value="TKJ42163.1"/>
    <property type="molecule type" value="Genomic_DNA"/>
</dbReference>
<evidence type="ECO:0000256" key="6">
    <source>
        <dbReference type="ARBA" id="ARBA00022989"/>
    </source>
</evidence>
<name>A0A532V4P3_UNCL8</name>
<feature type="domain" description="HMA" evidence="9">
    <location>
        <begin position="348"/>
        <end position="412"/>
    </location>
</feature>
<reference evidence="10 11" key="1">
    <citation type="submission" date="2017-06" db="EMBL/GenBank/DDBJ databases">
        <title>Novel microbial phyla capable of carbon fixation and sulfur reduction in deep-sea sediments.</title>
        <authorList>
            <person name="Huang J."/>
            <person name="Baker B."/>
            <person name="Wang Y."/>
        </authorList>
    </citation>
    <scope>NUCLEOTIDE SEQUENCE [LARGE SCALE GENOMIC DNA]</scope>
    <source>
        <strain evidence="10">B3_LCP</strain>
    </source>
</reference>
<dbReference type="Gene3D" id="3.30.70.100">
    <property type="match status" value="1"/>
</dbReference>
<dbReference type="NCBIfam" id="NF033936">
    <property type="entry name" value="CuZnOut_SO0444"/>
    <property type="match status" value="1"/>
</dbReference>
<gene>
    <name evidence="10" type="ORF">CEE37_00360</name>
</gene>
<dbReference type="PROSITE" id="PS01047">
    <property type="entry name" value="HMA_1"/>
    <property type="match status" value="1"/>
</dbReference>
<keyword evidence="4 8" id="KW-0812">Transmembrane</keyword>
<evidence type="ECO:0000256" key="2">
    <source>
        <dbReference type="ARBA" id="ARBA00006386"/>
    </source>
</evidence>
<accession>A0A532V4P3</accession>
<feature type="transmembrane region" description="Helical" evidence="8">
    <location>
        <begin position="317"/>
        <end position="335"/>
    </location>
</feature>
<sequence length="413" mass="43152">MDKLQQLVGEFWGILAEMAPYLLFGFIIAGFLSVFISPKLVERNLGGHGIWPIIKASLFGVPLPICSCGVLPVAASLRNHGASPSATTSFLLSTPQTGIDSILVTYSLLGPIIAIFRPVAAFVTGIIGGGLVEVSTRNDLGNESMPQKCEAECCNTQSGQNKLVKALHYGLVTLPEDIGRAILIGLVIAAAVSLALPDDFFAGKLGDGIWTMLVMLVAGIPVYVCATASVPLAAALMTKGISAGAALVFLIAGPATNAAAIAMIWKILGRKTALIYLATVAGGALVAGLLLDYIFTIEGISVSEHLHKGGQSYVENISAIILIIVLGNALISPYFKKKDDEITETGMAITILQIKGMTCSHCVANVTRALQEVEGVNSVSVNLKTGETKVNGAGFTVDDLEQAVVKAGYKVIN</sequence>
<dbReference type="AlphaFoldDB" id="A0A532V4P3"/>
<dbReference type="InterPro" id="IPR017969">
    <property type="entry name" value="Heavy-metal-associated_CS"/>
</dbReference>
<dbReference type="Proteomes" id="UP000319619">
    <property type="component" value="Unassembled WGS sequence"/>
</dbReference>
<evidence type="ECO:0000256" key="3">
    <source>
        <dbReference type="ARBA" id="ARBA00022475"/>
    </source>
</evidence>
<evidence type="ECO:0000313" key="11">
    <source>
        <dbReference type="Proteomes" id="UP000319619"/>
    </source>
</evidence>
<keyword evidence="5" id="KW-0479">Metal-binding</keyword>
<dbReference type="Pfam" id="PF00403">
    <property type="entry name" value="HMA"/>
    <property type="match status" value="1"/>
</dbReference>
<dbReference type="Pfam" id="PF03773">
    <property type="entry name" value="ArsP_1"/>
    <property type="match status" value="1"/>
</dbReference>
<dbReference type="PROSITE" id="PS50846">
    <property type="entry name" value="HMA_2"/>
    <property type="match status" value="1"/>
</dbReference>
<dbReference type="SUPFAM" id="SSF55008">
    <property type="entry name" value="HMA, heavy metal-associated domain"/>
    <property type="match status" value="1"/>
</dbReference>
<evidence type="ECO:0000256" key="7">
    <source>
        <dbReference type="ARBA" id="ARBA00023136"/>
    </source>
</evidence>
<dbReference type="InterPro" id="IPR052923">
    <property type="entry name" value="UPF0718"/>
</dbReference>
<feature type="transmembrane region" description="Helical" evidence="8">
    <location>
        <begin position="240"/>
        <end position="262"/>
    </location>
</feature>
<comment type="subcellular location">
    <subcellularLocation>
        <location evidence="1">Cell membrane</location>
        <topology evidence="1">Multi-pass membrane protein</topology>
    </subcellularLocation>
</comment>
<dbReference type="GO" id="GO:0005886">
    <property type="term" value="C:plasma membrane"/>
    <property type="evidence" value="ECO:0007669"/>
    <property type="project" value="UniProtKB-SubCell"/>
</dbReference>
<keyword evidence="7 8" id="KW-0472">Membrane</keyword>
<feature type="transmembrane region" description="Helical" evidence="8">
    <location>
        <begin position="274"/>
        <end position="297"/>
    </location>
</feature>
<evidence type="ECO:0000256" key="5">
    <source>
        <dbReference type="ARBA" id="ARBA00022723"/>
    </source>
</evidence>
<dbReference type="InterPro" id="IPR005524">
    <property type="entry name" value="DUF318"/>
</dbReference>
<dbReference type="GO" id="GO:0005507">
    <property type="term" value="F:copper ion binding"/>
    <property type="evidence" value="ECO:0007669"/>
    <property type="project" value="InterPro"/>
</dbReference>
<comment type="caution">
    <text evidence="10">The sequence shown here is derived from an EMBL/GenBank/DDBJ whole genome shotgun (WGS) entry which is preliminary data.</text>
</comment>
<organism evidence="10 11">
    <name type="scientific">candidate division LCP-89 bacterium B3_LCP</name>
    <dbReference type="NCBI Taxonomy" id="2012998"/>
    <lineage>
        <taxon>Bacteria</taxon>
        <taxon>Pseudomonadati</taxon>
        <taxon>Bacteria division LCP-89</taxon>
    </lineage>
</organism>
<dbReference type="GO" id="GO:0006825">
    <property type="term" value="P:copper ion transport"/>
    <property type="evidence" value="ECO:0007669"/>
    <property type="project" value="InterPro"/>
</dbReference>
<evidence type="ECO:0000256" key="1">
    <source>
        <dbReference type="ARBA" id="ARBA00004651"/>
    </source>
</evidence>
<comment type="similarity">
    <text evidence="2">Belongs to the UPF0718 family.</text>
</comment>
<dbReference type="PANTHER" id="PTHR34184">
    <property type="entry name" value="UPF0718 PROTEIN YCGR"/>
    <property type="match status" value="1"/>
</dbReference>
<dbReference type="PRINTS" id="PR00944">
    <property type="entry name" value="CUEXPORT"/>
</dbReference>
<proteinExistence type="inferred from homology"/>
<dbReference type="InterPro" id="IPR000428">
    <property type="entry name" value="Cu-bd"/>
</dbReference>
<evidence type="ECO:0000259" key="9">
    <source>
        <dbReference type="PROSITE" id="PS50846"/>
    </source>
</evidence>
<evidence type="ECO:0000256" key="4">
    <source>
        <dbReference type="ARBA" id="ARBA00022692"/>
    </source>
</evidence>
<keyword evidence="3" id="KW-1003">Cell membrane</keyword>
<keyword evidence="6 8" id="KW-1133">Transmembrane helix</keyword>
<evidence type="ECO:0000256" key="8">
    <source>
        <dbReference type="SAM" id="Phobius"/>
    </source>
</evidence>
<feature type="transmembrane region" description="Helical" evidence="8">
    <location>
        <begin position="178"/>
        <end position="197"/>
    </location>
</feature>
<feature type="transmembrane region" description="Helical" evidence="8">
    <location>
        <begin position="209"/>
        <end position="234"/>
    </location>
</feature>
<dbReference type="InterPro" id="IPR036163">
    <property type="entry name" value="HMA_dom_sf"/>
</dbReference>
<protein>
    <submittedName>
        <fullName evidence="10">Heavy metal-associated domain-containing protein</fullName>
    </submittedName>
</protein>
<evidence type="ECO:0000313" key="10">
    <source>
        <dbReference type="EMBL" id="TKJ42163.1"/>
    </source>
</evidence>